<sequence>MIKPSFEGFLFAFKRIITHLIKFKRLRTLVRDTLFRLYRCYNDYRPRKRGDK</sequence>
<proteinExistence type="predicted"/>
<name>A0A8S5R479_9CAUD</name>
<organism evidence="1">
    <name type="scientific">Siphoviridae sp. ctu8P6</name>
    <dbReference type="NCBI Taxonomy" id="2827282"/>
    <lineage>
        <taxon>Viruses</taxon>
        <taxon>Duplodnaviria</taxon>
        <taxon>Heunggongvirae</taxon>
        <taxon>Uroviricota</taxon>
        <taxon>Caudoviricetes</taxon>
    </lineage>
</organism>
<reference evidence="1" key="1">
    <citation type="journal article" date="2021" name="Proc. Natl. Acad. Sci. U.S.A.">
        <title>A Catalog of Tens of Thousands of Viruses from Human Metagenomes Reveals Hidden Associations with Chronic Diseases.</title>
        <authorList>
            <person name="Tisza M.J."/>
            <person name="Buck C.B."/>
        </authorList>
    </citation>
    <scope>NUCLEOTIDE SEQUENCE</scope>
    <source>
        <strain evidence="1">Ctu8P6</strain>
    </source>
</reference>
<dbReference type="EMBL" id="BK015803">
    <property type="protein sequence ID" value="DAE25891.1"/>
    <property type="molecule type" value="Genomic_DNA"/>
</dbReference>
<accession>A0A8S5R479</accession>
<evidence type="ECO:0000313" key="1">
    <source>
        <dbReference type="EMBL" id="DAE25891.1"/>
    </source>
</evidence>
<protein>
    <submittedName>
        <fullName evidence="1">Uncharacterized protein</fullName>
    </submittedName>
</protein>